<feature type="region of interest" description="Disordered" evidence="1">
    <location>
        <begin position="368"/>
        <end position="392"/>
    </location>
</feature>
<dbReference type="InterPro" id="IPR045538">
    <property type="entry name" value="CIS_TMP"/>
</dbReference>
<reference evidence="2 3" key="1">
    <citation type="submission" date="2019-02" db="EMBL/GenBank/DDBJ databases">
        <title>Pedobacter sp. RP-1-14 sp. nov., isolated from Arctic soil.</title>
        <authorList>
            <person name="Dahal R.H."/>
        </authorList>
    </citation>
    <scope>NUCLEOTIDE SEQUENCE [LARGE SCALE GENOMIC DNA]</scope>
    <source>
        <strain evidence="2 3">RP-1-14</strain>
    </source>
</reference>
<proteinExistence type="predicted"/>
<evidence type="ECO:0000256" key="1">
    <source>
        <dbReference type="SAM" id="MobiDB-lite"/>
    </source>
</evidence>
<dbReference type="Proteomes" id="UP000293347">
    <property type="component" value="Unassembled WGS sequence"/>
</dbReference>
<gene>
    <name evidence="2" type="ORF">EZ437_13770</name>
</gene>
<organism evidence="2 3">
    <name type="scientific">Pedobacter psychroterrae</name>
    <dbReference type="NCBI Taxonomy" id="2530453"/>
    <lineage>
        <taxon>Bacteria</taxon>
        <taxon>Pseudomonadati</taxon>
        <taxon>Bacteroidota</taxon>
        <taxon>Sphingobacteriia</taxon>
        <taxon>Sphingobacteriales</taxon>
        <taxon>Sphingobacteriaceae</taxon>
        <taxon>Pedobacter</taxon>
    </lineage>
</organism>
<dbReference type="AlphaFoldDB" id="A0A4R0NNG6"/>
<dbReference type="OrthoDB" id="1488184at2"/>
<dbReference type="RefSeq" id="WP_131596579.1">
    <property type="nucleotide sequence ID" value="NZ_SJSL01000002.1"/>
</dbReference>
<evidence type="ECO:0000313" key="2">
    <source>
        <dbReference type="EMBL" id="TCD01779.1"/>
    </source>
</evidence>
<feature type="compositionally biased region" description="Polar residues" evidence="1">
    <location>
        <begin position="368"/>
        <end position="378"/>
    </location>
</feature>
<dbReference type="EMBL" id="SJSL01000002">
    <property type="protein sequence ID" value="TCD01779.1"/>
    <property type="molecule type" value="Genomic_DNA"/>
</dbReference>
<protein>
    <submittedName>
        <fullName evidence="2">Uncharacterized protein</fullName>
    </submittedName>
</protein>
<name>A0A4R0NNG6_9SPHI</name>
<evidence type="ECO:0000313" key="3">
    <source>
        <dbReference type="Proteomes" id="UP000293347"/>
    </source>
</evidence>
<accession>A0A4R0NNG6</accession>
<dbReference type="Pfam" id="PF19268">
    <property type="entry name" value="CIS_TMP"/>
    <property type="match status" value="1"/>
</dbReference>
<sequence>MQLHIIKRQVIDLKIDGRLTANDIQDRVSQIYKDKLVPILNRYLDTLSETDRIDRISSLEIDLGVIRDEDIEFMLEEKLEEQLSLANPKITSQAKPIPVPDAGEPLSPANQPETDLIGYFLQTGTLPWWVKEDKQQAFKNAVHSLLAKESVVIPSFFGQLLLDNIALKRLIFTADDELLDNILNQVVTRYRASNPSLKLLYHYLGQRQSKIQFKQLWWTVLLTNAFRLPAIAGKTTATLVALYFDKMTAQETALLKPIATSLTTLTTFYKQKAALLQSLISAADLLPVKNLNQQKEYSKQIKQLLEREVAINSTSRIDSLYTIQNIWNKIRSLHGLGQVNYEGFNSPEQGQGKELYREDHQNSALATASFTTNDNVGKTSAGDARHTDPTEDLTINDTGNVLSNIHTALREEQKLPGESAGILVEGHGLDINLAINDESSDLPQYLQPQFRTASGNLISTFSDTDRLYIPYSGLVLLWPFLDRFFSSIHLISETGFIDAAASTKACLLLQYIAEGSQWQRFEPNLPLNKLLCGIDLFEPVDVNVEITEDELAAADHLLEAVIGNAPLWKSVSPDGLRSAYLQRDGVVSSRDGNWLLQVQRQTYDILLDRLPWSVSIVKLPWMNNLIFVEWQQS</sequence>
<comment type="caution">
    <text evidence="2">The sequence shown here is derived from an EMBL/GenBank/DDBJ whole genome shotgun (WGS) entry which is preliminary data.</text>
</comment>
<keyword evidence="3" id="KW-1185">Reference proteome</keyword>